<keyword evidence="2" id="KW-0812">Transmembrane</keyword>
<sequence>MRARTLPLSVCRQCLGRPRQQLPVYRSARFFSGNRPCSAASTTTTTAAGNNPLRTPSAEEIQSQNEAIAHFRRRIALSAAGIAVCAIGLYATVKMNVFGLPDDDAATTNKNKEGEKKKSNNNGSIKLDGPSGFPSSPSVIRIQGQDGIEQVETGNSAVPLFPTTVRLPKTLNASTLAPGQDLPQNAEEEEEYQLLGFGIRSVSFLAIQVYVVGLYIAKPDIAALQQSLVKIGVQPPSENLAKNGTVSATSLVSTEREALKDLLLDPERGEEAWTSILKESNIRTAVRIVPTRNTDFMHLRDAWVRHMTNRAQREAAEAREVVKAGKIPGPSEFQDDSFGESIREFKTLLSGGSRKAIPKGQVLFLLRDQRGGLDALFQPDPQNAIKWMGRIADERVSRCVWLNYLAGKAVASDAARKSIVNGTMSIVERPVGTVIQKVI</sequence>
<feature type="region of interest" description="Disordered" evidence="1">
    <location>
        <begin position="108"/>
        <end position="135"/>
    </location>
</feature>
<dbReference type="KEGG" id="trg:TRUGW13939_03785"/>
<dbReference type="SUPFAM" id="SSF54626">
    <property type="entry name" value="Chalcone isomerase"/>
    <property type="match status" value="1"/>
</dbReference>
<evidence type="ECO:0000259" key="3">
    <source>
        <dbReference type="Pfam" id="PF16035"/>
    </source>
</evidence>
<dbReference type="Gene3D" id="3.50.70.10">
    <property type="match status" value="1"/>
</dbReference>
<dbReference type="RefSeq" id="XP_035342857.1">
    <property type="nucleotide sequence ID" value="XM_035486964.1"/>
</dbReference>
<dbReference type="InterPro" id="IPR016087">
    <property type="entry name" value="Chalcone_isomerase"/>
</dbReference>
<feature type="transmembrane region" description="Helical" evidence="2">
    <location>
        <begin position="75"/>
        <end position="93"/>
    </location>
</feature>
<evidence type="ECO:0000256" key="2">
    <source>
        <dbReference type="SAM" id="Phobius"/>
    </source>
</evidence>
<dbReference type="InterPro" id="IPR016088">
    <property type="entry name" value="Chalcone_isomerase_3-sand"/>
</dbReference>
<evidence type="ECO:0000256" key="1">
    <source>
        <dbReference type="SAM" id="MobiDB-lite"/>
    </source>
</evidence>
<dbReference type="InterPro" id="IPR036298">
    <property type="entry name" value="Chalcone_isomerase_sf"/>
</dbReference>
<reference evidence="5" key="1">
    <citation type="submission" date="2020-06" db="EMBL/GenBank/DDBJ databases">
        <title>A chromosome-scale genome assembly of Talaromyces rugulosus W13939.</title>
        <authorList>
            <person name="Wang B."/>
            <person name="Guo L."/>
            <person name="Ye K."/>
            <person name="Wang L."/>
        </authorList>
    </citation>
    <scope>NUCLEOTIDE SEQUENCE [LARGE SCALE GENOMIC DNA]</scope>
    <source>
        <strain evidence="5">W13939</strain>
    </source>
</reference>
<feature type="compositionally biased region" description="Low complexity" evidence="1">
    <location>
        <begin position="38"/>
        <end position="48"/>
    </location>
</feature>
<dbReference type="PANTHER" id="PTHR47284">
    <property type="entry name" value="FATTY-ACID-BINDING PROTEIN 2"/>
    <property type="match status" value="1"/>
</dbReference>
<feature type="domain" description="Chalcone isomerase" evidence="3">
    <location>
        <begin position="190"/>
        <end position="420"/>
    </location>
</feature>
<keyword evidence="2" id="KW-1133">Transmembrane helix</keyword>
<gene>
    <name evidence="4" type="ORF">TRUGW13939_03785</name>
</gene>
<dbReference type="PANTHER" id="PTHR47284:SF3">
    <property type="entry name" value="FATTY-ACID-BINDING PROTEIN 2"/>
    <property type="match status" value="1"/>
</dbReference>
<keyword evidence="2" id="KW-0472">Membrane</keyword>
<organism evidence="4 5">
    <name type="scientific">Talaromyces rugulosus</name>
    <name type="common">Penicillium rugulosum</name>
    <dbReference type="NCBI Taxonomy" id="121627"/>
    <lineage>
        <taxon>Eukaryota</taxon>
        <taxon>Fungi</taxon>
        <taxon>Dikarya</taxon>
        <taxon>Ascomycota</taxon>
        <taxon>Pezizomycotina</taxon>
        <taxon>Eurotiomycetes</taxon>
        <taxon>Eurotiomycetidae</taxon>
        <taxon>Eurotiales</taxon>
        <taxon>Trichocomaceae</taxon>
        <taxon>Talaromyces</taxon>
        <taxon>Talaromyces sect. Islandici</taxon>
    </lineage>
</organism>
<keyword evidence="5" id="KW-1185">Reference proteome</keyword>
<proteinExistence type="predicted"/>
<evidence type="ECO:0000313" key="5">
    <source>
        <dbReference type="Proteomes" id="UP000509510"/>
    </source>
</evidence>
<evidence type="ECO:0000313" key="4">
    <source>
        <dbReference type="EMBL" id="QKX56679.1"/>
    </source>
</evidence>
<dbReference type="GO" id="GO:0016872">
    <property type="term" value="F:intramolecular lyase activity"/>
    <property type="evidence" value="ECO:0007669"/>
    <property type="project" value="InterPro"/>
</dbReference>
<dbReference type="GeneID" id="55991288"/>
<feature type="region of interest" description="Disordered" evidence="1">
    <location>
        <begin position="36"/>
        <end position="56"/>
    </location>
</feature>
<dbReference type="AlphaFoldDB" id="A0A7H8QS06"/>
<dbReference type="Pfam" id="PF16035">
    <property type="entry name" value="Chalcone_2"/>
    <property type="match status" value="1"/>
</dbReference>
<accession>A0A7H8QS06</accession>
<protein>
    <recommendedName>
        <fullName evidence="3">Chalcone isomerase domain-containing protein</fullName>
    </recommendedName>
</protein>
<dbReference type="Proteomes" id="UP000509510">
    <property type="component" value="Chromosome II"/>
</dbReference>
<dbReference type="EMBL" id="CP055899">
    <property type="protein sequence ID" value="QKX56679.1"/>
    <property type="molecule type" value="Genomic_DNA"/>
</dbReference>
<name>A0A7H8QS06_TALRU</name>
<dbReference type="OrthoDB" id="18193at2759"/>